<reference evidence="2 3" key="1">
    <citation type="journal article" date="2011" name="Stand. Genomic Sci.">
        <title>Complete genome sequence of Bacteroides salanitronis type strain (BL78).</title>
        <authorList>
            <person name="Gronow S."/>
            <person name="Held B."/>
            <person name="Lucas S."/>
            <person name="Lapidus A."/>
            <person name="Del Rio T.G."/>
            <person name="Nolan M."/>
            <person name="Tice H."/>
            <person name="Deshpande S."/>
            <person name="Cheng J.F."/>
            <person name="Pitluck S."/>
            <person name="Liolios K."/>
            <person name="Pagani I."/>
            <person name="Ivanova N."/>
            <person name="Mavromatis K."/>
            <person name="Pati A."/>
            <person name="Tapia R."/>
            <person name="Han C."/>
            <person name="Goodwin L."/>
            <person name="Chen A."/>
            <person name="Palaniappan K."/>
            <person name="Land M."/>
            <person name="Hauser L."/>
            <person name="Chang Y.J."/>
            <person name="Jeffries C.D."/>
            <person name="Brambilla E.M."/>
            <person name="Rohde M."/>
            <person name="Goker M."/>
            <person name="Detter J.C."/>
            <person name="Woyke T."/>
            <person name="Bristow J."/>
            <person name="Markowitz V."/>
            <person name="Hugenholtz P."/>
            <person name="Kyrpides N.C."/>
            <person name="Klenk H.P."/>
            <person name="Eisen J.A."/>
        </authorList>
    </citation>
    <scope>NUCLEOTIDE SEQUENCE [LARGE SCALE GENOMIC DNA]</scope>
    <source>
        <strain evidence="2 3">DSM 18170</strain>
    </source>
</reference>
<keyword evidence="3" id="KW-1185">Reference proteome</keyword>
<organism evidence="2 3">
    <name type="scientific">Phocaeicola salanitronis (strain DSM 18170 / JCM 13657 / CCUG 60908 / BL78)</name>
    <name type="common">Bacteroides salanitronis</name>
    <dbReference type="NCBI Taxonomy" id="667015"/>
    <lineage>
        <taxon>Bacteria</taxon>
        <taxon>Pseudomonadati</taxon>
        <taxon>Bacteroidota</taxon>
        <taxon>Bacteroidia</taxon>
        <taxon>Bacteroidales</taxon>
        <taxon>Bacteroidaceae</taxon>
        <taxon>Phocaeicola</taxon>
    </lineage>
</organism>
<keyword evidence="1" id="KW-0472">Membrane</keyword>
<dbReference type="HOGENOM" id="CLU_3372125_0_0_10"/>
<evidence type="ECO:0000313" key="3">
    <source>
        <dbReference type="Proteomes" id="UP000007486"/>
    </source>
</evidence>
<proteinExistence type="predicted"/>
<evidence type="ECO:0000313" key="2">
    <source>
        <dbReference type="EMBL" id="ADY36380.1"/>
    </source>
</evidence>
<protein>
    <submittedName>
        <fullName evidence="2">Uncharacterized protein</fullName>
    </submittedName>
</protein>
<dbReference type="EMBL" id="CP002530">
    <property type="protein sequence ID" value="ADY36380.1"/>
    <property type="molecule type" value="Genomic_DNA"/>
</dbReference>
<gene>
    <name evidence="2" type="ordered locus">Bacsa_1823</name>
</gene>
<name>F0R1S2_PHOSB</name>
<dbReference type="AlphaFoldDB" id="F0R1S2"/>
<accession>F0R1S2</accession>
<dbReference type="Proteomes" id="UP000007486">
    <property type="component" value="Chromosome"/>
</dbReference>
<evidence type="ECO:0000256" key="1">
    <source>
        <dbReference type="SAM" id="Phobius"/>
    </source>
</evidence>
<dbReference type="KEGG" id="bsa:Bacsa_1823"/>
<keyword evidence="1" id="KW-0812">Transmembrane</keyword>
<feature type="transmembrane region" description="Helical" evidence="1">
    <location>
        <begin position="6"/>
        <end position="25"/>
    </location>
</feature>
<sequence length="34" mass="3933">MELILFLSFFGLIALGIIMWGVNQLRKQQSHKIS</sequence>
<keyword evidence="1" id="KW-1133">Transmembrane helix</keyword>